<evidence type="ECO:0000259" key="1">
    <source>
        <dbReference type="Pfam" id="PF02602"/>
    </source>
</evidence>
<organism evidence="2 3">
    <name type="scientific">Pacificibacter maritimus</name>
    <dbReference type="NCBI Taxonomy" id="762213"/>
    <lineage>
        <taxon>Bacteria</taxon>
        <taxon>Pseudomonadati</taxon>
        <taxon>Pseudomonadota</taxon>
        <taxon>Alphaproteobacteria</taxon>
        <taxon>Rhodobacterales</taxon>
        <taxon>Roseobacteraceae</taxon>
        <taxon>Pacificibacter</taxon>
    </lineage>
</organism>
<dbReference type="OrthoDB" id="7204250at2"/>
<reference evidence="2 3" key="1">
    <citation type="submission" date="2018-11" db="EMBL/GenBank/DDBJ databases">
        <title>Genomic Encyclopedia of Type Strains, Phase IV (KMG-IV): sequencing the most valuable type-strain genomes for metagenomic binning, comparative biology and taxonomic classification.</title>
        <authorList>
            <person name="Goeker M."/>
        </authorList>
    </citation>
    <scope>NUCLEOTIDE SEQUENCE [LARGE SCALE GENOMIC DNA]</scope>
    <source>
        <strain evidence="2 3">DSM 104731</strain>
    </source>
</reference>
<evidence type="ECO:0000313" key="3">
    <source>
        <dbReference type="Proteomes" id="UP000269689"/>
    </source>
</evidence>
<proteinExistence type="predicted"/>
<dbReference type="InterPro" id="IPR036108">
    <property type="entry name" value="4pyrrol_syn_uPrphyn_synt_sf"/>
</dbReference>
<dbReference type="InterPro" id="IPR003754">
    <property type="entry name" value="4pyrrol_synth_uPrphyn_synth"/>
</dbReference>
<dbReference type="CDD" id="cd06578">
    <property type="entry name" value="HemD"/>
    <property type="match status" value="1"/>
</dbReference>
<dbReference type="GO" id="GO:0033014">
    <property type="term" value="P:tetrapyrrole biosynthetic process"/>
    <property type="evidence" value="ECO:0007669"/>
    <property type="project" value="InterPro"/>
</dbReference>
<dbReference type="EMBL" id="RKQK01000004">
    <property type="protein sequence ID" value="RPE64750.1"/>
    <property type="molecule type" value="Genomic_DNA"/>
</dbReference>
<sequence length="233" mass="25173">MLRDVLPNTVLITRPQDDGVLLAEKIQQRCRDAQVIVAPVLKIEPVHFELPSMKIDAIVLTSKHGVEAAAARCLDVPIFCVGDGTQRAAVQAGLNAVSAEGTWVELVALIRKSPCKKLLYIRGEHVRVDLCAQLAAAGLETYSVVAYRQIACRFSADVRQEIALQQSIVLPLFSPRSAKIVSQNLDPYTGEITLISLSQAVADAWSGPMASKVICAKVPNSGAMFDLIVSQLD</sequence>
<protein>
    <submittedName>
        <fullName evidence="2">Uroporphyrinogen-III synthase</fullName>
    </submittedName>
</protein>
<dbReference type="Pfam" id="PF02602">
    <property type="entry name" value="HEM4"/>
    <property type="match status" value="1"/>
</dbReference>
<dbReference type="AlphaFoldDB" id="A0A3N4UST4"/>
<name>A0A3N4UST4_9RHOB</name>
<accession>A0A3N4UST4</accession>
<comment type="caution">
    <text evidence="2">The sequence shown here is derived from an EMBL/GenBank/DDBJ whole genome shotgun (WGS) entry which is preliminary data.</text>
</comment>
<gene>
    <name evidence="2" type="ORF">EDD53_2510</name>
</gene>
<dbReference type="Gene3D" id="3.40.50.10090">
    <property type="match status" value="2"/>
</dbReference>
<dbReference type="GO" id="GO:0004852">
    <property type="term" value="F:uroporphyrinogen-III synthase activity"/>
    <property type="evidence" value="ECO:0007669"/>
    <property type="project" value="InterPro"/>
</dbReference>
<dbReference type="SUPFAM" id="SSF69618">
    <property type="entry name" value="HemD-like"/>
    <property type="match status" value="1"/>
</dbReference>
<evidence type="ECO:0000313" key="2">
    <source>
        <dbReference type="EMBL" id="RPE64750.1"/>
    </source>
</evidence>
<feature type="domain" description="Tetrapyrrole biosynthesis uroporphyrinogen III synthase" evidence="1">
    <location>
        <begin position="30"/>
        <end position="225"/>
    </location>
</feature>
<dbReference type="RefSeq" id="WP_123793647.1">
    <property type="nucleotide sequence ID" value="NZ_RKQK01000004.1"/>
</dbReference>
<dbReference type="Proteomes" id="UP000269689">
    <property type="component" value="Unassembled WGS sequence"/>
</dbReference>
<keyword evidence="3" id="KW-1185">Reference proteome</keyword>